<keyword evidence="3" id="KW-0547">Nucleotide-binding</keyword>
<dbReference type="Proteomes" id="UP000035016">
    <property type="component" value="Chromosome Chromosome"/>
</dbReference>
<keyword evidence="4" id="KW-0067">ATP-binding</keyword>
<evidence type="ECO:0000313" key="8">
    <source>
        <dbReference type="EMBL" id="CQR59549.1"/>
    </source>
</evidence>
<comment type="catalytic activity">
    <reaction evidence="6">
        <text>UDP-N-acetyl-alpha-D-glucosamine + ATP = UDP-N-acetyl-alpha-D-glucosamine 3'-phosphate + ADP + H(+)</text>
        <dbReference type="Rhea" id="RHEA:32671"/>
        <dbReference type="ChEBI" id="CHEBI:15378"/>
        <dbReference type="ChEBI" id="CHEBI:30616"/>
        <dbReference type="ChEBI" id="CHEBI:57705"/>
        <dbReference type="ChEBI" id="CHEBI:64353"/>
        <dbReference type="ChEBI" id="CHEBI:456216"/>
        <dbReference type="EC" id="2.7.1.176"/>
    </reaction>
</comment>
<gene>
    <name evidence="8" type="primary">sle_00870</name>
</gene>
<dbReference type="EMBL" id="LN831790">
    <property type="protein sequence ID" value="CQR59549.1"/>
    <property type="molecule type" value="Genomic_DNA"/>
</dbReference>
<protein>
    <recommendedName>
        <fullName evidence="5">UDP-N-acetylglucosamine kinase</fullName>
        <ecNumber evidence="2">2.7.1.176</ecNumber>
    </recommendedName>
    <alternativeName>
        <fullName evidence="5">UDP-N-acetylglucosamine kinase</fullName>
    </alternativeName>
</protein>
<evidence type="ECO:0000256" key="3">
    <source>
        <dbReference type="ARBA" id="ARBA00022741"/>
    </source>
</evidence>
<organism evidence="8 9">
    <name type="scientific">Streptomyces leeuwenhoekii</name>
    <dbReference type="NCBI Taxonomy" id="1437453"/>
    <lineage>
        <taxon>Bacteria</taxon>
        <taxon>Bacillati</taxon>
        <taxon>Actinomycetota</taxon>
        <taxon>Actinomycetes</taxon>
        <taxon>Kitasatosporales</taxon>
        <taxon>Streptomycetaceae</taxon>
        <taxon>Streptomyces</taxon>
    </lineage>
</organism>
<reference evidence="8 9" key="1">
    <citation type="submission" date="2015-02" db="EMBL/GenBank/DDBJ databases">
        <authorList>
            <person name="Gomez-Escribano P.J."/>
        </authorList>
    </citation>
    <scope>NUCLEOTIDE SEQUENCE [LARGE SCALE GENOMIC DNA]</scope>
    <source>
        <strain evidence="9">C34 (DSM 42122 / NRRL B-24963)</strain>
    </source>
</reference>
<name>A0A0F7VKR2_STRLW</name>
<dbReference type="GO" id="GO:0016301">
    <property type="term" value="F:kinase activity"/>
    <property type="evidence" value="ECO:0007669"/>
    <property type="project" value="InterPro"/>
</dbReference>
<proteinExistence type="inferred from homology"/>
<dbReference type="GO" id="GO:0005524">
    <property type="term" value="F:ATP binding"/>
    <property type="evidence" value="ECO:0007669"/>
    <property type="project" value="UniProtKB-KW"/>
</dbReference>
<sequence length="71" mass="8123">MATAEALSQLGILDVGDDFKAQHPDYFQLLRDDPRSTGAAIRADYRTWFAQAEQHVRVWRSSSPVRCRTRS</sequence>
<evidence type="ECO:0000259" key="7">
    <source>
        <dbReference type="Pfam" id="PF06414"/>
    </source>
</evidence>
<dbReference type="KEGG" id="sle:sle_00870"/>
<evidence type="ECO:0000256" key="1">
    <source>
        <dbReference type="ARBA" id="ARBA00009104"/>
    </source>
</evidence>
<dbReference type="InterPro" id="IPR027417">
    <property type="entry name" value="P-loop_NTPase"/>
</dbReference>
<comment type="similarity">
    <text evidence="1">Belongs to the zeta toxin family.</text>
</comment>
<evidence type="ECO:0000313" key="9">
    <source>
        <dbReference type="Proteomes" id="UP000035016"/>
    </source>
</evidence>
<dbReference type="RefSeq" id="WP_029381309.1">
    <property type="nucleotide sequence ID" value="NZ_AZSD01000034.1"/>
</dbReference>
<evidence type="ECO:0000256" key="4">
    <source>
        <dbReference type="ARBA" id="ARBA00022840"/>
    </source>
</evidence>
<evidence type="ECO:0000256" key="2">
    <source>
        <dbReference type="ARBA" id="ARBA00011963"/>
    </source>
</evidence>
<dbReference type="Gene3D" id="3.40.50.300">
    <property type="entry name" value="P-loop containing nucleotide triphosphate hydrolases"/>
    <property type="match status" value="1"/>
</dbReference>
<accession>A0A0F7VKR2</accession>
<dbReference type="InterPro" id="IPR010488">
    <property type="entry name" value="Zeta_toxin_domain"/>
</dbReference>
<dbReference type="AlphaFoldDB" id="A0A0F7VKR2"/>
<feature type="domain" description="Zeta toxin" evidence="7">
    <location>
        <begin position="16"/>
        <end position="57"/>
    </location>
</feature>
<dbReference type="Pfam" id="PF06414">
    <property type="entry name" value="Zeta_toxin"/>
    <property type="match status" value="1"/>
</dbReference>
<evidence type="ECO:0000256" key="6">
    <source>
        <dbReference type="ARBA" id="ARBA00048178"/>
    </source>
</evidence>
<evidence type="ECO:0000256" key="5">
    <source>
        <dbReference type="ARBA" id="ARBA00032897"/>
    </source>
</evidence>
<dbReference type="EC" id="2.7.1.176" evidence="2"/>